<dbReference type="AlphaFoldDB" id="A0A545TJ06"/>
<comment type="caution">
    <text evidence="3">The sequence shown here is derived from an EMBL/GenBank/DDBJ whole genome shotgun (WGS) entry which is preliminary data.</text>
</comment>
<dbReference type="GO" id="GO:0006508">
    <property type="term" value="P:proteolysis"/>
    <property type="evidence" value="ECO:0007669"/>
    <property type="project" value="UniProtKB-KW"/>
</dbReference>
<gene>
    <name evidence="3" type="ORF">FLL45_04395</name>
</gene>
<keyword evidence="4" id="KW-1185">Reference proteome</keyword>
<name>A0A545TJ06_9GAMM</name>
<feature type="transmembrane region" description="Helical" evidence="1">
    <location>
        <begin position="76"/>
        <end position="96"/>
    </location>
</feature>
<dbReference type="InterPro" id="IPR003675">
    <property type="entry name" value="Rce1/LyrA-like_dom"/>
</dbReference>
<keyword evidence="1" id="KW-1133">Transmembrane helix</keyword>
<evidence type="ECO:0000313" key="3">
    <source>
        <dbReference type="EMBL" id="TQV77193.1"/>
    </source>
</evidence>
<organism evidence="3 4">
    <name type="scientific">Aliikangiella marina</name>
    <dbReference type="NCBI Taxonomy" id="1712262"/>
    <lineage>
        <taxon>Bacteria</taxon>
        <taxon>Pseudomonadati</taxon>
        <taxon>Pseudomonadota</taxon>
        <taxon>Gammaproteobacteria</taxon>
        <taxon>Oceanospirillales</taxon>
        <taxon>Pleioneaceae</taxon>
        <taxon>Aliikangiella</taxon>
    </lineage>
</organism>
<keyword evidence="3" id="KW-0378">Hydrolase</keyword>
<dbReference type="GO" id="GO:0008237">
    <property type="term" value="F:metallopeptidase activity"/>
    <property type="evidence" value="ECO:0007669"/>
    <property type="project" value="UniProtKB-KW"/>
</dbReference>
<dbReference type="GO" id="GO:0004175">
    <property type="term" value="F:endopeptidase activity"/>
    <property type="evidence" value="ECO:0007669"/>
    <property type="project" value="UniProtKB-ARBA"/>
</dbReference>
<keyword evidence="1" id="KW-0812">Transmembrane</keyword>
<sequence>MSVCLAEETFFRGFIQQRLYYLFEKDSLWHKTIPLIVASLLFGLVHFAGGIGYVVASTVAGIGYGLAYQITQRIEVAILSHTLLNLVHLVLFTYPFSMNDV</sequence>
<accession>A0A545TJ06</accession>
<keyword evidence="3" id="KW-0645">Protease</keyword>
<protein>
    <submittedName>
        <fullName evidence="3">CPBP family intramembrane metalloprotease</fullName>
    </submittedName>
</protein>
<keyword evidence="3" id="KW-0482">Metalloprotease</keyword>
<keyword evidence="1" id="KW-0472">Membrane</keyword>
<proteinExistence type="predicted"/>
<dbReference type="OrthoDB" id="5322702at2"/>
<evidence type="ECO:0000313" key="4">
    <source>
        <dbReference type="Proteomes" id="UP000317839"/>
    </source>
</evidence>
<evidence type="ECO:0000256" key="1">
    <source>
        <dbReference type="SAM" id="Phobius"/>
    </source>
</evidence>
<feature type="transmembrane region" description="Helical" evidence="1">
    <location>
        <begin position="35"/>
        <end position="64"/>
    </location>
</feature>
<reference evidence="3 4" key="1">
    <citation type="submission" date="2019-06" db="EMBL/GenBank/DDBJ databases">
        <title>Draft genome of Aliikangiella marina GYP-15.</title>
        <authorList>
            <person name="Wang G."/>
        </authorList>
    </citation>
    <scope>NUCLEOTIDE SEQUENCE [LARGE SCALE GENOMIC DNA]</scope>
    <source>
        <strain evidence="3 4">GYP-15</strain>
    </source>
</reference>
<evidence type="ECO:0000259" key="2">
    <source>
        <dbReference type="Pfam" id="PF02517"/>
    </source>
</evidence>
<dbReference type="EMBL" id="VIKR01000001">
    <property type="protein sequence ID" value="TQV77193.1"/>
    <property type="molecule type" value="Genomic_DNA"/>
</dbReference>
<dbReference type="Proteomes" id="UP000317839">
    <property type="component" value="Unassembled WGS sequence"/>
</dbReference>
<dbReference type="GO" id="GO:0080120">
    <property type="term" value="P:CAAX-box protein maturation"/>
    <property type="evidence" value="ECO:0007669"/>
    <property type="project" value="UniProtKB-ARBA"/>
</dbReference>
<dbReference type="Pfam" id="PF02517">
    <property type="entry name" value="Rce1-like"/>
    <property type="match status" value="1"/>
</dbReference>
<feature type="domain" description="CAAX prenyl protease 2/Lysostaphin resistance protein A-like" evidence="2">
    <location>
        <begin position="3"/>
        <end position="87"/>
    </location>
</feature>